<dbReference type="SMART" id="SM00186">
    <property type="entry name" value="FBG"/>
    <property type="match status" value="1"/>
</dbReference>
<reference evidence="3" key="1">
    <citation type="journal article" date="2017" name="bioRxiv">
        <title>Comparative analysis of the genomes of Stylophora pistillata and Acropora digitifera provides evidence for extensive differences between species of corals.</title>
        <authorList>
            <person name="Voolstra C.R."/>
            <person name="Li Y."/>
            <person name="Liew Y.J."/>
            <person name="Baumgarten S."/>
            <person name="Zoccola D."/>
            <person name="Flot J.-F."/>
            <person name="Tambutte S."/>
            <person name="Allemand D."/>
            <person name="Aranda M."/>
        </authorList>
    </citation>
    <scope>NUCLEOTIDE SEQUENCE [LARGE SCALE GENOMIC DNA]</scope>
</reference>
<dbReference type="OrthoDB" id="7735550at2759"/>
<dbReference type="AlphaFoldDB" id="A0A2B4RSE3"/>
<evidence type="ECO:0000313" key="2">
    <source>
        <dbReference type="EMBL" id="PFX19713.1"/>
    </source>
</evidence>
<dbReference type="SUPFAM" id="SSF56496">
    <property type="entry name" value="Fibrinogen C-terminal domain-like"/>
    <property type="match status" value="1"/>
</dbReference>
<keyword evidence="3" id="KW-1185">Reference proteome</keyword>
<gene>
    <name evidence="2" type="primary">ANGPTL7</name>
    <name evidence="2" type="ORF">AWC38_SpisGene15870</name>
</gene>
<dbReference type="InterPro" id="IPR014716">
    <property type="entry name" value="Fibrinogen_a/b/g_C_1"/>
</dbReference>
<dbReference type="InterPro" id="IPR050373">
    <property type="entry name" value="Fibrinogen_C-term_domain"/>
</dbReference>
<comment type="caution">
    <text evidence="2">The sequence shown here is derived from an EMBL/GenBank/DDBJ whole genome shotgun (WGS) entry which is preliminary data.</text>
</comment>
<dbReference type="Gene3D" id="3.90.215.10">
    <property type="entry name" value="Gamma Fibrinogen, chain A, domain 1"/>
    <property type="match status" value="1"/>
</dbReference>
<dbReference type="CDD" id="cd00087">
    <property type="entry name" value="FReD"/>
    <property type="match status" value="1"/>
</dbReference>
<protein>
    <submittedName>
        <fullName evidence="2">Angiopoietin-related protein 7</fullName>
    </submittedName>
</protein>
<dbReference type="Proteomes" id="UP000225706">
    <property type="component" value="Unassembled WGS sequence"/>
</dbReference>
<dbReference type="PROSITE" id="PS51406">
    <property type="entry name" value="FIBRINOGEN_C_2"/>
    <property type="match status" value="1"/>
</dbReference>
<dbReference type="PANTHER" id="PTHR19143">
    <property type="entry name" value="FIBRINOGEN/TENASCIN/ANGIOPOEITIN"/>
    <property type="match status" value="1"/>
</dbReference>
<proteinExistence type="predicted"/>
<dbReference type="Pfam" id="PF00147">
    <property type="entry name" value="Fibrinogen_C"/>
    <property type="match status" value="1"/>
</dbReference>
<organism evidence="2 3">
    <name type="scientific">Stylophora pistillata</name>
    <name type="common">Smooth cauliflower coral</name>
    <dbReference type="NCBI Taxonomy" id="50429"/>
    <lineage>
        <taxon>Eukaryota</taxon>
        <taxon>Metazoa</taxon>
        <taxon>Cnidaria</taxon>
        <taxon>Anthozoa</taxon>
        <taxon>Hexacorallia</taxon>
        <taxon>Scleractinia</taxon>
        <taxon>Astrocoeniina</taxon>
        <taxon>Pocilloporidae</taxon>
        <taxon>Stylophora</taxon>
    </lineage>
</organism>
<dbReference type="InterPro" id="IPR002181">
    <property type="entry name" value="Fibrinogen_a/b/g_C_dom"/>
</dbReference>
<evidence type="ECO:0000313" key="3">
    <source>
        <dbReference type="Proteomes" id="UP000225706"/>
    </source>
</evidence>
<dbReference type="GO" id="GO:0005615">
    <property type="term" value="C:extracellular space"/>
    <property type="evidence" value="ECO:0007669"/>
    <property type="project" value="TreeGrafter"/>
</dbReference>
<dbReference type="STRING" id="50429.A0A2B4RSE3"/>
<dbReference type="EMBL" id="LSMT01000347">
    <property type="protein sequence ID" value="PFX19713.1"/>
    <property type="molecule type" value="Genomic_DNA"/>
</dbReference>
<evidence type="ECO:0000259" key="1">
    <source>
        <dbReference type="PROSITE" id="PS51406"/>
    </source>
</evidence>
<feature type="domain" description="Fibrinogen C-terminal" evidence="1">
    <location>
        <begin position="67"/>
        <end position="287"/>
    </location>
</feature>
<name>A0A2B4RSE3_STYPI</name>
<accession>A0A2B4RSE3</accession>
<dbReference type="InterPro" id="IPR036056">
    <property type="entry name" value="Fibrinogen-like_C"/>
</dbReference>
<dbReference type="NCBIfam" id="NF040941">
    <property type="entry name" value="GGGWT_bact"/>
    <property type="match status" value="1"/>
</dbReference>
<sequence>MLHLFNAKRLRAVPNINPRAFVNNIAKNTSKNTMTVMIRQGIGFATLFVALSVTFQITPSMHAAPIACTRLTAKNCAELYTCGQTISGVYTIDPDGSGAFNVYCDQTTAGGGWTVFQKRLDGSVDFNRTWSDYKRGFGNFIGELWLGLDKINRLTANKTKNMLRVDLGVETGETVHAEYSWFGIGNEADDYRLHVGIVTNRNFLDSLGPHRGSAFGTWDSGPAYCGQERGGGWWYRSCSVSSNLNGIYSRCGNVTIGNIFWSSLGPRPRSAAITAPTSTEMKIRPVGF</sequence>